<accession>A0A8X8Y814</accession>
<reference evidence="1" key="1">
    <citation type="submission" date="2018-01" db="EMBL/GenBank/DDBJ databases">
        <authorList>
            <person name="Mao J.F."/>
        </authorList>
    </citation>
    <scope>NUCLEOTIDE SEQUENCE</scope>
    <source>
        <strain evidence="1">Huo1</strain>
        <tissue evidence="1">Leaf</tissue>
    </source>
</reference>
<protein>
    <submittedName>
        <fullName evidence="1">Uncharacterized protein</fullName>
    </submittedName>
</protein>
<dbReference type="AlphaFoldDB" id="A0A8X8Y814"/>
<comment type="caution">
    <text evidence="1">The sequence shown here is derived from an EMBL/GenBank/DDBJ whole genome shotgun (WGS) entry which is preliminary data.</text>
</comment>
<proteinExistence type="predicted"/>
<name>A0A8X8Y814_SALSN</name>
<keyword evidence="2" id="KW-1185">Reference proteome</keyword>
<evidence type="ECO:0000313" key="2">
    <source>
        <dbReference type="Proteomes" id="UP000298416"/>
    </source>
</evidence>
<reference evidence="1" key="2">
    <citation type="submission" date="2020-08" db="EMBL/GenBank/DDBJ databases">
        <title>Plant Genome Project.</title>
        <authorList>
            <person name="Zhang R.-G."/>
        </authorList>
    </citation>
    <scope>NUCLEOTIDE SEQUENCE</scope>
    <source>
        <strain evidence="1">Huo1</strain>
        <tissue evidence="1">Leaf</tissue>
    </source>
</reference>
<evidence type="ECO:0000313" key="1">
    <source>
        <dbReference type="EMBL" id="KAG6425240.1"/>
    </source>
</evidence>
<sequence length="107" mass="12351">MPLKEHYIMTSCQQCRETERWKVTSMSVSRKRHRCEGGSSISDALLHLSRTGCWERQISLVYHWIVKWPDNEPWNDVINPPSDARIESICGLDRVSRGGGRIEIVIA</sequence>
<gene>
    <name evidence="1" type="ORF">SASPL_115667</name>
</gene>
<dbReference type="Proteomes" id="UP000298416">
    <property type="component" value="Unassembled WGS sequence"/>
</dbReference>
<dbReference type="EMBL" id="PNBA02000005">
    <property type="protein sequence ID" value="KAG6425240.1"/>
    <property type="molecule type" value="Genomic_DNA"/>
</dbReference>
<organism evidence="1">
    <name type="scientific">Salvia splendens</name>
    <name type="common">Scarlet sage</name>
    <dbReference type="NCBI Taxonomy" id="180675"/>
    <lineage>
        <taxon>Eukaryota</taxon>
        <taxon>Viridiplantae</taxon>
        <taxon>Streptophyta</taxon>
        <taxon>Embryophyta</taxon>
        <taxon>Tracheophyta</taxon>
        <taxon>Spermatophyta</taxon>
        <taxon>Magnoliopsida</taxon>
        <taxon>eudicotyledons</taxon>
        <taxon>Gunneridae</taxon>
        <taxon>Pentapetalae</taxon>
        <taxon>asterids</taxon>
        <taxon>lamiids</taxon>
        <taxon>Lamiales</taxon>
        <taxon>Lamiaceae</taxon>
        <taxon>Nepetoideae</taxon>
        <taxon>Mentheae</taxon>
        <taxon>Salviinae</taxon>
        <taxon>Salvia</taxon>
        <taxon>Salvia subgen. Calosphace</taxon>
        <taxon>core Calosphace</taxon>
    </lineage>
</organism>